<proteinExistence type="predicted"/>
<keyword evidence="2" id="KW-1185">Reference proteome</keyword>
<dbReference type="Proteomes" id="UP000007148">
    <property type="component" value="Unassembled WGS sequence"/>
</dbReference>
<dbReference type="EMBL" id="CAFZ01000698">
    <property type="protein sequence ID" value="CCA76323.1"/>
    <property type="molecule type" value="Genomic_DNA"/>
</dbReference>
<dbReference type="HOGENOM" id="CLU_2612679_0_0_1"/>
<accession>G4TYD0</accession>
<comment type="caution">
    <text evidence="1">The sequence shown here is derived from an EMBL/GenBank/DDBJ whole genome shotgun (WGS) entry which is preliminary data.</text>
</comment>
<reference evidence="1 2" key="1">
    <citation type="journal article" date="2011" name="PLoS Pathog.">
        <title>Endophytic Life Strategies Decoded by Genome and Transcriptome Analyses of the Mutualistic Root Symbiont Piriformospora indica.</title>
        <authorList>
            <person name="Zuccaro A."/>
            <person name="Lahrmann U."/>
            <person name="Guldener U."/>
            <person name="Langen G."/>
            <person name="Pfiffi S."/>
            <person name="Biedenkopf D."/>
            <person name="Wong P."/>
            <person name="Samans B."/>
            <person name="Grimm C."/>
            <person name="Basiewicz M."/>
            <person name="Murat C."/>
            <person name="Martin F."/>
            <person name="Kogel K.H."/>
        </authorList>
    </citation>
    <scope>NUCLEOTIDE SEQUENCE [LARGE SCALE GENOMIC DNA]</scope>
    <source>
        <strain evidence="1 2">DSM 11827</strain>
    </source>
</reference>
<dbReference type="OrthoDB" id="10481587at2759"/>
<gene>
    <name evidence="1" type="ORF">PIIN_10318</name>
</gene>
<organism evidence="1 2">
    <name type="scientific">Serendipita indica (strain DSM 11827)</name>
    <name type="common">Root endophyte fungus</name>
    <name type="synonym">Piriformospora indica</name>
    <dbReference type="NCBI Taxonomy" id="1109443"/>
    <lineage>
        <taxon>Eukaryota</taxon>
        <taxon>Fungi</taxon>
        <taxon>Dikarya</taxon>
        <taxon>Basidiomycota</taxon>
        <taxon>Agaricomycotina</taxon>
        <taxon>Agaricomycetes</taxon>
        <taxon>Sebacinales</taxon>
        <taxon>Serendipitaceae</taxon>
        <taxon>Serendipita</taxon>
    </lineage>
</organism>
<protein>
    <submittedName>
        <fullName evidence="1">Uncharacterized protein</fullName>
    </submittedName>
</protein>
<evidence type="ECO:0000313" key="2">
    <source>
        <dbReference type="Proteomes" id="UP000007148"/>
    </source>
</evidence>
<dbReference type="InParanoid" id="G4TYD0"/>
<name>G4TYD0_SERID</name>
<evidence type="ECO:0000313" key="1">
    <source>
        <dbReference type="EMBL" id="CCA76323.1"/>
    </source>
</evidence>
<dbReference type="AlphaFoldDB" id="G4TYD0"/>
<sequence>MLQQQQTIDQAQANTSVDISAKNVVSQQPGAKSMSLSGEDNNPMRLRGGDGHHPVVACLCICCICCGLEELCCLEAIDDCFAMCC</sequence>